<dbReference type="UniPathway" id="UPA00610">
    <property type="reaction ID" value="UER00666"/>
</dbReference>
<dbReference type="GO" id="GO:0004170">
    <property type="term" value="F:dUTP diphosphatase activity"/>
    <property type="evidence" value="ECO:0007669"/>
    <property type="project" value="UniProtKB-UniRule"/>
</dbReference>
<dbReference type="AlphaFoldDB" id="A0A8B9ZAR7"/>
<dbReference type="PANTHER" id="PTHR11241:SF0">
    <property type="entry name" value="DEOXYURIDINE 5'-TRIPHOSPHATE NUCLEOTIDOHYDROLASE"/>
    <property type="match status" value="1"/>
</dbReference>
<evidence type="ECO:0000256" key="5">
    <source>
        <dbReference type="RuleBase" id="RU367024"/>
    </source>
</evidence>
<dbReference type="InterPro" id="IPR029054">
    <property type="entry name" value="dUTPase-like"/>
</dbReference>
<dbReference type="PANTHER" id="PTHR11241">
    <property type="entry name" value="DEOXYURIDINE 5'-TRIPHOSPHATE NUCLEOTIDOHYDROLASE"/>
    <property type="match status" value="1"/>
</dbReference>
<organism evidence="7 8">
    <name type="scientific">Buteo japonicus</name>
    <dbReference type="NCBI Taxonomy" id="224669"/>
    <lineage>
        <taxon>Eukaryota</taxon>
        <taxon>Metazoa</taxon>
        <taxon>Chordata</taxon>
        <taxon>Craniata</taxon>
        <taxon>Vertebrata</taxon>
        <taxon>Euteleostomi</taxon>
        <taxon>Archelosauria</taxon>
        <taxon>Archosauria</taxon>
        <taxon>Dinosauria</taxon>
        <taxon>Saurischia</taxon>
        <taxon>Theropoda</taxon>
        <taxon>Coelurosauria</taxon>
        <taxon>Aves</taxon>
        <taxon>Neognathae</taxon>
        <taxon>Neoaves</taxon>
        <taxon>Telluraves</taxon>
        <taxon>Accipitrimorphae</taxon>
        <taxon>Accipitriformes</taxon>
        <taxon>Accipitridae</taxon>
        <taxon>Accipitrinae</taxon>
        <taxon>Buteo</taxon>
    </lineage>
</organism>
<dbReference type="GO" id="GO:0006226">
    <property type="term" value="P:dUMP biosynthetic process"/>
    <property type="evidence" value="ECO:0007669"/>
    <property type="project" value="UniProtKB-UniRule"/>
</dbReference>
<dbReference type="GO" id="GO:0000287">
    <property type="term" value="F:magnesium ion binding"/>
    <property type="evidence" value="ECO:0007669"/>
    <property type="project" value="UniProtKB-UniRule"/>
</dbReference>
<keyword evidence="4 5" id="KW-0546">Nucleotide metabolism</keyword>
<evidence type="ECO:0000313" key="7">
    <source>
        <dbReference type="Ensembl" id="ENSBJAP00000001673.1"/>
    </source>
</evidence>
<dbReference type="InterPro" id="IPR008181">
    <property type="entry name" value="dUTPase"/>
</dbReference>
<dbReference type="GO" id="GO:0046081">
    <property type="term" value="P:dUTP catabolic process"/>
    <property type="evidence" value="ECO:0007669"/>
    <property type="project" value="UniProtKB-UniRule"/>
</dbReference>
<comment type="pathway">
    <text evidence="1 5">Pyrimidine metabolism; dUMP biosynthesis; dUMP from dCTP (dUTP route): step 2/2.</text>
</comment>
<evidence type="ECO:0000256" key="1">
    <source>
        <dbReference type="ARBA" id="ARBA00005142"/>
    </source>
</evidence>
<evidence type="ECO:0000259" key="6">
    <source>
        <dbReference type="Pfam" id="PF00692"/>
    </source>
</evidence>
<comment type="cofactor">
    <cofactor evidence="5">
        <name>Mg(2+)</name>
        <dbReference type="ChEBI" id="CHEBI:18420"/>
    </cofactor>
</comment>
<sequence length="131" mass="14392">MPCLSTYTILNNRPIGEMETPLIYWEIQDGAVASYRATPDEAGLDLYTLQQYQLNVRDICIINAGIGIQFPSGYFGLIAPRSSLAVKGIQVLGGVIEADYRGEIKVMLLNSGIQDLLIQPQEISFLYGSCS</sequence>
<evidence type="ECO:0000313" key="8">
    <source>
        <dbReference type="Proteomes" id="UP000694555"/>
    </source>
</evidence>
<proteinExistence type="inferred from homology"/>
<dbReference type="InterPro" id="IPR033704">
    <property type="entry name" value="dUTPase_trimeric"/>
</dbReference>
<reference evidence="7" key="2">
    <citation type="submission" date="2025-09" db="UniProtKB">
        <authorList>
            <consortium name="Ensembl"/>
        </authorList>
    </citation>
    <scope>IDENTIFICATION</scope>
</reference>
<evidence type="ECO:0000256" key="3">
    <source>
        <dbReference type="ARBA" id="ARBA00022801"/>
    </source>
</evidence>
<dbReference type="CDD" id="cd07557">
    <property type="entry name" value="trimeric_dUTPase"/>
    <property type="match status" value="1"/>
</dbReference>
<dbReference type="Pfam" id="PF00692">
    <property type="entry name" value="dUTPase"/>
    <property type="match status" value="1"/>
</dbReference>
<name>A0A8B9ZAR7_9AVES</name>
<reference evidence="7" key="1">
    <citation type="submission" date="2025-08" db="UniProtKB">
        <authorList>
            <consortium name="Ensembl"/>
        </authorList>
    </citation>
    <scope>IDENTIFICATION</scope>
</reference>
<evidence type="ECO:0000256" key="2">
    <source>
        <dbReference type="ARBA" id="ARBA00006581"/>
    </source>
</evidence>
<keyword evidence="5" id="KW-0460">Magnesium</keyword>
<dbReference type="InterPro" id="IPR036157">
    <property type="entry name" value="dUTPase-like_sf"/>
</dbReference>
<protein>
    <recommendedName>
        <fullName evidence="5">Deoxyuridine 5'-triphosphate nucleotidohydrolase</fullName>
        <shortName evidence="5">dUTPase</shortName>
        <ecNumber evidence="5">3.6.1.23</ecNumber>
    </recommendedName>
    <alternativeName>
        <fullName evidence="5">dUTP pyrophosphatase</fullName>
    </alternativeName>
</protein>
<accession>A0A8B9ZAR7</accession>
<feature type="domain" description="dUTPase-like" evidence="6">
    <location>
        <begin position="36"/>
        <end position="119"/>
    </location>
</feature>
<dbReference type="Proteomes" id="UP000694555">
    <property type="component" value="Unplaced"/>
</dbReference>
<keyword evidence="5" id="KW-0479">Metal-binding</keyword>
<dbReference type="Gene3D" id="2.70.40.10">
    <property type="match status" value="1"/>
</dbReference>
<dbReference type="EC" id="3.6.1.23" evidence="5"/>
<dbReference type="SUPFAM" id="SSF51283">
    <property type="entry name" value="dUTPase-like"/>
    <property type="match status" value="1"/>
</dbReference>
<evidence type="ECO:0000256" key="4">
    <source>
        <dbReference type="ARBA" id="ARBA00023080"/>
    </source>
</evidence>
<comment type="similarity">
    <text evidence="2 5">Belongs to the dUTPase family.</text>
</comment>
<comment type="catalytic activity">
    <reaction evidence="5">
        <text>dUTP + H2O = dUMP + diphosphate + H(+)</text>
        <dbReference type="Rhea" id="RHEA:10248"/>
        <dbReference type="ChEBI" id="CHEBI:15377"/>
        <dbReference type="ChEBI" id="CHEBI:15378"/>
        <dbReference type="ChEBI" id="CHEBI:33019"/>
        <dbReference type="ChEBI" id="CHEBI:61555"/>
        <dbReference type="ChEBI" id="CHEBI:246422"/>
        <dbReference type="EC" id="3.6.1.23"/>
    </reaction>
</comment>
<keyword evidence="3 5" id="KW-0378">Hydrolase</keyword>
<comment type="function">
    <text evidence="5">Involved in nucleotide metabolism via production of dUMP, the immediate precursor of thymidine nucleotides, and decreases the intracellular concentration of dUTP so that uracil cannot be incorporated into DNA.</text>
</comment>
<keyword evidence="8" id="KW-1185">Reference proteome</keyword>
<dbReference type="Ensembl" id="ENSBJAT00000001716.1">
    <property type="protein sequence ID" value="ENSBJAP00000001673.1"/>
    <property type="gene ID" value="ENSBJAG00000001269.1"/>
</dbReference>